<dbReference type="InterPro" id="IPR053931">
    <property type="entry name" value="RapZ_C"/>
</dbReference>
<keyword evidence="1 4" id="KW-0547">Nucleotide-binding</keyword>
<reference evidence="9 10" key="1">
    <citation type="submission" date="2020-08" db="EMBL/GenBank/DDBJ databases">
        <title>Genomic Encyclopedia of Type Strains, Phase IV (KMG-IV): sequencing the most valuable type-strain genomes for metagenomic binning, comparative biology and taxonomic classification.</title>
        <authorList>
            <person name="Goeker M."/>
        </authorList>
    </citation>
    <scope>NUCLEOTIDE SEQUENCE [LARGE SCALE GENOMIC DNA]</scope>
    <source>
        <strain evidence="9 10">DSM 102189</strain>
    </source>
</reference>
<dbReference type="SUPFAM" id="SSF53795">
    <property type="entry name" value="PEP carboxykinase-like"/>
    <property type="match status" value="1"/>
</dbReference>
<dbReference type="Pfam" id="PF07475">
    <property type="entry name" value="Hpr_kinase_C"/>
    <property type="match status" value="1"/>
</dbReference>
<keyword evidence="2 4" id="KW-0067">ATP-binding</keyword>
<evidence type="ECO:0000256" key="5">
    <source>
        <dbReference type="SAM" id="MobiDB-lite"/>
    </source>
</evidence>
<dbReference type="PANTHER" id="PTHR30448">
    <property type="entry name" value="RNASE ADAPTER PROTEIN RAPZ"/>
    <property type="match status" value="1"/>
</dbReference>
<gene>
    <name evidence="9" type="ORF">FHS79_001255</name>
</gene>
<dbReference type="SUPFAM" id="SSF52540">
    <property type="entry name" value="P-loop containing nucleoside triphosphate hydrolases"/>
    <property type="match status" value="1"/>
</dbReference>
<dbReference type="AlphaFoldDB" id="A0A841L6C4"/>
<organism evidence="9 10">
    <name type="scientific">Polymorphobacter multimanifer</name>
    <dbReference type="NCBI Taxonomy" id="1070431"/>
    <lineage>
        <taxon>Bacteria</taxon>
        <taxon>Pseudomonadati</taxon>
        <taxon>Pseudomonadota</taxon>
        <taxon>Alphaproteobacteria</taxon>
        <taxon>Sphingomonadales</taxon>
        <taxon>Sphingosinicellaceae</taxon>
        <taxon>Polymorphobacter</taxon>
    </lineage>
</organism>
<sequence>MMAPATVHATAVATPDGRRCVLLLGASGAGKSDLALRLLDRGWRLVADDRVVLATSPTGRLTAGAPPPLAGLLEVRGVGILPAKAVAGPVDIALVLDLAAAPERLPEPGAWQASGLRHHPIPLLALAPFAASAVLKVERALQGHGLAVEAARMPTTRQPESQPPSSRLPLLAVSGLSGAGKSTALKALEDLGYEVVDNLPLALVDALIAAPASTDPRPLAFGIDARTRAFDAEALVVRLRALKHTGTDIRLLYLECADDELVRRFSETRRRHPLAIDRPAADAIGLERHLTEPLKRWADLVIDTSDLSVSDLRRRIAEQLGQADRAGLTITLQSFGFAHGLPRNADLVFDMRFLANPHWDMALRPLTGEDARVATHVKADPAYAPAVDRIADLLATLIPGYGREGKAYLTIAIGCTGGRHRSVTVARDLQARLAALGHATTLDHRDMKQAGADAADLAAEPFTTPGADESLTAPPAPVQRAGQ</sequence>
<dbReference type="Pfam" id="PF03668">
    <property type="entry name" value="RapZ-like_N"/>
    <property type="match status" value="1"/>
</dbReference>
<keyword evidence="3 4" id="KW-0342">GTP-binding</keyword>
<dbReference type="GO" id="GO:0000155">
    <property type="term" value="F:phosphorelay sensor kinase activity"/>
    <property type="evidence" value="ECO:0007669"/>
    <property type="project" value="InterPro"/>
</dbReference>
<feature type="binding site" evidence="4">
    <location>
        <begin position="175"/>
        <end position="182"/>
    </location>
    <ligand>
        <name>ATP</name>
        <dbReference type="ChEBI" id="CHEBI:30616"/>
    </ligand>
</feature>
<dbReference type="GO" id="GO:0006109">
    <property type="term" value="P:regulation of carbohydrate metabolic process"/>
    <property type="evidence" value="ECO:0007669"/>
    <property type="project" value="InterPro"/>
</dbReference>
<dbReference type="InterPro" id="IPR053930">
    <property type="entry name" value="RapZ-like_N"/>
</dbReference>
<evidence type="ECO:0000256" key="4">
    <source>
        <dbReference type="HAMAP-Rule" id="MF_00636"/>
    </source>
</evidence>
<dbReference type="GO" id="GO:0005524">
    <property type="term" value="F:ATP binding"/>
    <property type="evidence" value="ECO:0007669"/>
    <property type="project" value="UniProtKB-UniRule"/>
</dbReference>
<dbReference type="HAMAP" id="MF_00636">
    <property type="entry name" value="RapZ_like"/>
    <property type="match status" value="1"/>
</dbReference>
<evidence type="ECO:0000256" key="2">
    <source>
        <dbReference type="ARBA" id="ARBA00022840"/>
    </source>
</evidence>
<feature type="region of interest" description="Disordered" evidence="5">
    <location>
        <begin position="451"/>
        <end position="483"/>
    </location>
</feature>
<feature type="domain" description="RapZ-like N-terminal" evidence="6">
    <location>
        <begin position="170"/>
        <end position="321"/>
    </location>
</feature>
<dbReference type="NCBIfam" id="NF003828">
    <property type="entry name" value="PRK05416.1"/>
    <property type="match status" value="1"/>
</dbReference>
<feature type="domain" description="HPr kinase/phosphorylase C-terminal" evidence="7">
    <location>
        <begin position="21"/>
        <end position="88"/>
    </location>
</feature>
<evidence type="ECO:0000256" key="3">
    <source>
        <dbReference type="ARBA" id="ARBA00023134"/>
    </source>
</evidence>
<proteinExistence type="inferred from homology"/>
<evidence type="ECO:0000256" key="1">
    <source>
        <dbReference type="ARBA" id="ARBA00022741"/>
    </source>
</evidence>
<dbReference type="GO" id="GO:0005525">
    <property type="term" value="F:GTP binding"/>
    <property type="evidence" value="ECO:0007669"/>
    <property type="project" value="UniProtKB-UniRule"/>
</dbReference>
<feature type="binding site" evidence="4">
    <location>
        <begin position="224"/>
        <end position="227"/>
    </location>
    <ligand>
        <name>GTP</name>
        <dbReference type="ChEBI" id="CHEBI:37565"/>
    </ligand>
</feature>
<evidence type="ECO:0000259" key="6">
    <source>
        <dbReference type="Pfam" id="PF03668"/>
    </source>
</evidence>
<dbReference type="EMBL" id="JACIIV010000008">
    <property type="protein sequence ID" value="MBB6227091.1"/>
    <property type="molecule type" value="Genomic_DNA"/>
</dbReference>
<protein>
    <submittedName>
        <fullName evidence="9">RNase adaptor protein for sRNA GlmZ degradation</fullName>
    </submittedName>
</protein>
<dbReference type="InterPro" id="IPR005337">
    <property type="entry name" value="RapZ-like"/>
</dbReference>
<keyword evidence="10" id="KW-1185">Reference proteome</keyword>
<dbReference type="Pfam" id="PF22740">
    <property type="entry name" value="PapZ_C"/>
    <property type="match status" value="1"/>
</dbReference>
<accession>A0A841L6C4</accession>
<name>A0A841L6C4_9SPHN</name>
<feature type="domain" description="RapZ C-terminal" evidence="8">
    <location>
        <begin position="328"/>
        <end position="448"/>
    </location>
</feature>
<dbReference type="PANTHER" id="PTHR30448:SF0">
    <property type="entry name" value="RNASE ADAPTER PROTEIN RAPZ"/>
    <property type="match status" value="1"/>
</dbReference>
<evidence type="ECO:0000313" key="9">
    <source>
        <dbReference type="EMBL" id="MBB6227091.1"/>
    </source>
</evidence>
<dbReference type="InterPro" id="IPR027417">
    <property type="entry name" value="P-loop_NTPase"/>
</dbReference>
<evidence type="ECO:0000259" key="7">
    <source>
        <dbReference type="Pfam" id="PF07475"/>
    </source>
</evidence>
<dbReference type="CDD" id="cd01918">
    <property type="entry name" value="HprK_C"/>
    <property type="match status" value="1"/>
</dbReference>
<dbReference type="Gene3D" id="3.40.50.300">
    <property type="entry name" value="P-loop containing nucleotide triphosphate hydrolases"/>
    <property type="match status" value="2"/>
</dbReference>
<dbReference type="Proteomes" id="UP000538147">
    <property type="component" value="Unassembled WGS sequence"/>
</dbReference>
<dbReference type="InterPro" id="IPR011104">
    <property type="entry name" value="Hpr_kin/Pase_C"/>
</dbReference>
<comment type="caution">
    <text evidence="9">The sequence shown here is derived from an EMBL/GenBank/DDBJ whole genome shotgun (WGS) entry which is preliminary data.</text>
</comment>
<evidence type="ECO:0000313" key="10">
    <source>
        <dbReference type="Proteomes" id="UP000538147"/>
    </source>
</evidence>
<evidence type="ECO:0000259" key="8">
    <source>
        <dbReference type="Pfam" id="PF22740"/>
    </source>
</evidence>